<dbReference type="RefSeq" id="WP_270454687.1">
    <property type="nucleotide sequence ID" value="NZ_JADPIE010000006.1"/>
</dbReference>
<feature type="domain" description="Survival protein SurE-like phosphatase/nucleotidase" evidence="6">
    <location>
        <begin position="3"/>
        <end position="190"/>
    </location>
</feature>
<dbReference type="NCBIfam" id="TIGR00087">
    <property type="entry name" value="surE"/>
    <property type="match status" value="1"/>
</dbReference>
<evidence type="ECO:0000313" key="7">
    <source>
        <dbReference type="EMBL" id="MBF8437685.1"/>
    </source>
</evidence>
<comment type="subcellular location">
    <subcellularLocation>
        <location evidence="5">Cytoplasm</location>
    </subcellularLocation>
</comment>
<dbReference type="GO" id="GO:0046872">
    <property type="term" value="F:metal ion binding"/>
    <property type="evidence" value="ECO:0007669"/>
    <property type="project" value="UniProtKB-UniRule"/>
</dbReference>
<dbReference type="Proteomes" id="UP000621436">
    <property type="component" value="Unassembled WGS sequence"/>
</dbReference>
<evidence type="ECO:0000256" key="1">
    <source>
        <dbReference type="ARBA" id="ARBA00000815"/>
    </source>
</evidence>
<keyword evidence="5" id="KW-0547">Nucleotide-binding</keyword>
<evidence type="ECO:0000256" key="3">
    <source>
        <dbReference type="ARBA" id="ARBA00022723"/>
    </source>
</evidence>
<dbReference type="GO" id="GO:0000166">
    <property type="term" value="F:nucleotide binding"/>
    <property type="evidence" value="ECO:0007669"/>
    <property type="project" value="UniProtKB-KW"/>
</dbReference>
<comment type="catalytic activity">
    <reaction evidence="1 5">
        <text>a ribonucleoside 5'-phosphate + H2O = a ribonucleoside + phosphate</text>
        <dbReference type="Rhea" id="RHEA:12484"/>
        <dbReference type="ChEBI" id="CHEBI:15377"/>
        <dbReference type="ChEBI" id="CHEBI:18254"/>
        <dbReference type="ChEBI" id="CHEBI:43474"/>
        <dbReference type="ChEBI" id="CHEBI:58043"/>
        <dbReference type="EC" id="3.1.3.5"/>
    </reaction>
</comment>
<feature type="binding site" evidence="5">
    <location>
        <position position="8"/>
    </location>
    <ligand>
        <name>a divalent metal cation</name>
        <dbReference type="ChEBI" id="CHEBI:60240"/>
    </ligand>
</feature>
<evidence type="ECO:0000256" key="4">
    <source>
        <dbReference type="ARBA" id="ARBA00022801"/>
    </source>
</evidence>
<dbReference type="InterPro" id="IPR002828">
    <property type="entry name" value="SurE-like_Pase/nucleotidase"/>
</dbReference>
<sequence length="255" mass="28269">MKILLVNDDGIYAEGINSLAEALIEAGHQLKVIAPDQERSAISHAITIRKPLRLFKTVSKRLGNDAYRVNGTPADCIKLALKVFEDFKPDLVISGINHGHNLGYDVYYSGTVSAAIEAYIQGYKAIAVSLSIDESKNFTAVADKLVDYLSNDDFIETLNLLDGPLNINFPDLKYSKYNGYKITTLAPHLYEDSVEERIDPAGGKYFWFRGGNKSYDDDKADINAIKNGFISITPLNLNISDDKKIDILNDNLSLD</sequence>
<comment type="similarity">
    <text evidence="2 5">Belongs to the SurE nucleotidase family.</text>
</comment>
<dbReference type="EMBL" id="JADPIE010000006">
    <property type="protein sequence ID" value="MBF8437685.1"/>
    <property type="molecule type" value="Genomic_DNA"/>
</dbReference>
<comment type="caution">
    <text evidence="7">The sequence shown here is derived from an EMBL/GenBank/DDBJ whole genome shotgun (WGS) entry which is preliminary data.</text>
</comment>
<feature type="binding site" evidence="5">
    <location>
        <position position="40"/>
    </location>
    <ligand>
        <name>a divalent metal cation</name>
        <dbReference type="ChEBI" id="CHEBI:60240"/>
    </ligand>
</feature>
<comment type="function">
    <text evidence="5">Nucleotidase that shows phosphatase activity on nucleoside 5'-monophosphates.</text>
</comment>
<evidence type="ECO:0000256" key="5">
    <source>
        <dbReference type="HAMAP-Rule" id="MF_00060"/>
    </source>
</evidence>
<dbReference type="InterPro" id="IPR036523">
    <property type="entry name" value="SurE-like_sf"/>
</dbReference>
<evidence type="ECO:0000259" key="6">
    <source>
        <dbReference type="Pfam" id="PF01975"/>
    </source>
</evidence>
<proteinExistence type="inferred from homology"/>
<dbReference type="PANTHER" id="PTHR30457">
    <property type="entry name" value="5'-NUCLEOTIDASE SURE"/>
    <property type="match status" value="1"/>
</dbReference>
<dbReference type="Pfam" id="PF01975">
    <property type="entry name" value="SurE"/>
    <property type="match status" value="1"/>
</dbReference>
<dbReference type="SUPFAM" id="SSF64167">
    <property type="entry name" value="SurE-like"/>
    <property type="match status" value="1"/>
</dbReference>
<protein>
    <recommendedName>
        <fullName evidence="5">5'-nucleotidase SurE</fullName>
        <ecNumber evidence="5">3.1.3.5</ecNumber>
    </recommendedName>
    <alternativeName>
        <fullName evidence="5">Nucleoside 5'-monophosphate phosphohydrolase</fullName>
    </alternativeName>
</protein>
<feature type="binding site" evidence="5">
    <location>
        <position position="9"/>
    </location>
    <ligand>
        <name>a divalent metal cation</name>
        <dbReference type="ChEBI" id="CHEBI:60240"/>
    </ligand>
</feature>
<comment type="cofactor">
    <cofactor evidence="5">
        <name>a divalent metal cation</name>
        <dbReference type="ChEBI" id="CHEBI:60240"/>
    </cofactor>
    <text evidence="5">Binds 1 divalent metal cation per subunit.</text>
</comment>
<dbReference type="PANTHER" id="PTHR30457:SF0">
    <property type="entry name" value="PHOSPHATASE, PUTATIVE (AFU_ORTHOLOGUE AFUA_4G01070)-RELATED"/>
    <property type="match status" value="1"/>
</dbReference>
<feature type="binding site" evidence="5">
    <location>
        <position position="97"/>
    </location>
    <ligand>
        <name>a divalent metal cation</name>
        <dbReference type="ChEBI" id="CHEBI:60240"/>
    </ligand>
</feature>
<keyword evidence="4 5" id="KW-0378">Hydrolase</keyword>
<dbReference type="GO" id="GO:0005737">
    <property type="term" value="C:cytoplasm"/>
    <property type="evidence" value="ECO:0007669"/>
    <property type="project" value="UniProtKB-SubCell"/>
</dbReference>
<name>A0A931AVT8_9FIRM</name>
<keyword evidence="3 5" id="KW-0479">Metal-binding</keyword>
<evidence type="ECO:0000313" key="8">
    <source>
        <dbReference type="Proteomes" id="UP000621436"/>
    </source>
</evidence>
<accession>A0A931AVT8</accession>
<dbReference type="HAMAP" id="MF_00060">
    <property type="entry name" value="SurE"/>
    <property type="match status" value="1"/>
</dbReference>
<keyword evidence="5" id="KW-0963">Cytoplasm</keyword>
<gene>
    <name evidence="5 7" type="primary">surE</name>
    <name evidence="7" type="ORF">I0Q91_11375</name>
</gene>
<dbReference type="Gene3D" id="3.40.1210.10">
    <property type="entry name" value="Survival protein SurE-like phosphatase/nucleotidase"/>
    <property type="match status" value="1"/>
</dbReference>
<organism evidence="7 8">
    <name type="scientific">Halonatronomonas betaini</name>
    <dbReference type="NCBI Taxonomy" id="2778430"/>
    <lineage>
        <taxon>Bacteria</taxon>
        <taxon>Bacillati</taxon>
        <taxon>Bacillota</taxon>
        <taxon>Clostridia</taxon>
        <taxon>Halanaerobiales</taxon>
        <taxon>Halarsenatibacteraceae</taxon>
        <taxon>Halonatronomonas</taxon>
    </lineage>
</organism>
<keyword evidence="8" id="KW-1185">Reference proteome</keyword>
<dbReference type="AlphaFoldDB" id="A0A931AVT8"/>
<reference evidence="7" key="1">
    <citation type="submission" date="2020-11" db="EMBL/GenBank/DDBJ databases">
        <title>Halonatronomonas betainensis gen. nov., sp. nov. a novel haloalkaliphilic representative of the family Halanaerobiacae capable of betaine degradation.</title>
        <authorList>
            <person name="Boltyanskaya Y."/>
            <person name="Kevbrin V."/>
            <person name="Detkova E."/>
            <person name="Grouzdev D.S."/>
            <person name="Koziaeva V."/>
            <person name="Zhilina T."/>
        </authorList>
    </citation>
    <scope>NUCLEOTIDE SEQUENCE</scope>
    <source>
        <strain evidence="7">Z-7014</strain>
    </source>
</reference>
<dbReference type="InterPro" id="IPR030048">
    <property type="entry name" value="SurE"/>
</dbReference>
<dbReference type="NCBIfam" id="NF001490">
    <property type="entry name" value="PRK00346.1-4"/>
    <property type="match status" value="1"/>
</dbReference>
<dbReference type="EC" id="3.1.3.5" evidence="5"/>
<dbReference type="GO" id="GO:0008253">
    <property type="term" value="F:5'-nucleotidase activity"/>
    <property type="evidence" value="ECO:0007669"/>
    <property type="project" value="UniProtKB-UniRule"/>
</dbReference>
<evidence type="ECO:0000256" key="2">
    <source>
        <dbReference type="ARBA" id="ARBA00011062"/>
    </source>
</evidence>